<dbReference type="InterPro" id="IPR024478">
    <property type="entry name" value="HlyB_4HB_MCP"/>
</dbReference>
<reference evidence="4 5" key="1">
    <citation type="submission" date="2016-10" db="EMBL/GenBank/DDBJ databases">
        <authorList>
            <person name="de Groot N.N."/>
        </authorList>
    </citation>
    <scope>NUCLEOTIDE SEQUENCE [LARGE SCALE GENOMIC DNA]</scope>
    <source>
        <strain evidence="4 5">DSM 25186</strain>
    </source>
</reference>
<sequence>MKHVVIFRKTYRLALGVLLVFVLSLLATSLIRRHVLAADRSVMSLYLDRLLPTRDLACVQERLYQNELLFQEHLHAPSPETRRRLEAQMQDHLREMDLYMTQFAHTYLIDQEVQSLAQYLRDLHQYQQQQQHLLALSNAGHTQEAALLYASESQPLFQQLTRTLQTLTSLQTSEGLTLYEGSHHKLLEANLLTYLLIGVTLLLGVAAQVLLLESRVFLRTPPKPTLN</sequence>
<evidence type="ECO:0000256" key="1">
    <source>
        <dbReference type="SAM" id="Coils"/>
    </source>
</evidence>
<keyword evidence="2" id="KW-0812">Transmembrane</keyword>
<keyword evidence="2" id="KW-1133">Transmembrane helix</keyword>
<dbReference type="STRING" id="1075417.SAMN05421823_11439"/>
<dbReference type="AlphaFoldDB" id="A0A1G9TJN5"/>
<dbReference type="EMBL" id="FNFO01000014">
    <property type="protein sequence ID" value="SDM47870.1"/>
    <property type="molecule type" value="Genomic_DNA"/>
</dbReference>
<accession>A0A1G9TJN5</accession>
<feature type="domain" description="Chemotaxis methyl-accepting receptor HlyB-like 4HB MCP" evidence="3">
    <location>
        <begin position="12"/>
        <end position="180"/>
    </location>
</feature>
<dbReference type="OrthoDB" id="1438991at2"/>
<name>A0A1G9TJN5_9BACT</name>
<dbReference type="Proteomes" id="UP000198510">
    <property type="component" value="Unassembled WGS sequence"/>
</dbReference>
<evidence type="ECO:0000313" key="5">
    <source>
        <dbReference type="Proteomes" id="UP000198510"/>
    </source>
</evidence>
<evidence type="ECO:0000259" key="3">
    <source>
        <dbReference type="Pfam" id="PF12729"/>
    </source>
</evidence>
<dbReference type="RefSeq" id="WP_143017478.1">
    <property type="nucleotide sequence ID" value="NZ_FNFO01000014.1"/>
</dbReference>
<feature type="transmembrane region" description="Helical" evidence="2">
    <location>
        <begin position="191"/>
        <end position="212"/>
    </location>
</feature>
<keyword evidence="2" id="KW-0472">Membrane</keyword>
<keyword evidence="5" id="KW-1185">Reference proteome</keyword>
<proteinExistence type="predicted"/>
<evidence type="ECO:0000313" key="4">
    <source>
        <dbReference type="EMBL" id="SDM47870.1"/>
    </source>
</evidence>
<organism evidence="4 5">
    <name type="scientific">Catalinimonas alkaloidigena</name>
    <dbReference type="NCBI Taxonomy" id="1075417"/>
    <lineage>
        <taxon>Bacteria</taxon>
        <taxon>Pseudomonadati</taxon>
        <taxon>Bacteroidota</taxon>
        <taxon>Cytophagia</taxon>
        <taxon>Cytophagales</taxon>
        <taxon>Catalimonadaceae</taxon>
        <taxon>Catalinimonas</taxon>
    </lineage>
</organism>
<protein>
    <submittedName>
        <fullName evidence="4">Four helix bundle sensory module for signal transduction</fullName>
    </submittedName>
</protein>
<keyword evidence="1" id="KW-0175">Coiled coil</keyword>
<dbReference type="Pfam" id="PF12729">
    <property type="entry name" value="4HB_MCP_1"/>
    <property type="match status" value="1"/>
</dbReference>
<feature type="coiled-coil region" evidence="1">
    <location>
        <begin position="82"/>
        <end position="129"/>
    </location>
</feature>
<evidence type="ECO:0000256" key="2">
    <source>
        <dbReference type="SAM" id="Phobius"/>
    </source>
</evidence>
<gene>
    <name evidence="4" type="ORF">SAMN05421823_11439</name>
</gene>